<evidence type="ECO:0000256" key="1">
    <source>
        <dbReference type="ARBA" id="ARBA00009943"/>
    </source>
</evidence>
<dbReference type="GO" id="GO:0071555">
    <property type="term" value="P:cell wall organization"/>
    <property type="evidence" value="ECO:0007669"/>
    <property type="project" value="UniProtKB-KW"/>
</dbReference>
<evidence type="ECO:0000256" key="6">
    <source>
        <dbReference type="ARBA" id="ARBA00023316"/>
    </source>
</evidence>
<reference evidence="7 8" key="1">
    <citation type="submission" date="2017-02" db="EMBL/GenBank/DDBJ databases">
        <authorList>
            <person name="Peterson S.W."/>
        </authorList>
    </citation>
    <scope>NUCLEOTIDE SEQUENCE [LARGE SCALE GENOMIC DNA]</scope>
    <source>
        <strain evidence="7 8">ATCC BAA-909</strain>
    </source>
</reference>
<proteinExistence type="inferred from homology"/>
<dbReference type="EMBL" id="FUXC01000001">
    <property type="protein sequence ID" value="SJZ45211.1"/>
    <property type="molecule type" value="Genomic_DNA"/>
</dbReference>
<keyword evidence="4" id="KW-0573">Peptidoglycan synthesis</keyword>
<evidence type="ECO:0000256" key="2">
    <source>
        <dbReference type="ARBA" id="ARBA00022679"/>
    </source>
</evidence>
<sequence length="359" mass="41245">MSIRFQQSDFWCDFKSAHGWKSVKIDKINVLFRIFKKGPLKFSICYVPMAPEFKMKNCVPGFEVQAESEVGYVKSLGVLSEKIRDNLSEKPLFIRFDVPLDMPSVEIRDEYLLRLDELSKIAGVNLKKSKTDIQPPDSTFLDLSLSEDELLKNMKSKWRYNIRYASKHEVEVRAVDADSAYFEKDLNSFYSLYKETASRDGIGLHPLSYYRDLLERGAKSSKSGSENRTKITLYIASHEGEDLAAIITLFQDNEAVYLYGCSSNNKRNLMPNYLVQWTAICDAKNYGSKIYDFYGIPPTGSENHPMHGLYLFKTGFGGREVHRPGSVDIPLSKIYGLYCLAENLRAFYHKKIMKKIRGR</sequence>
<dbReference type="GO" id="GO:0008360">
    <property type="term" value="P:regulation of cell shape"/>
    <property type="evidence" value="ECO:0007669"/>
    <property type="project" value="UniProtKB-KW"/>
</dbReference>
<evidence type="ECO:0000256" key="5">
    <source>
        <dbReference type="ARBA" id="ARBA00023315"/>
    </source>
</evidence>
<dbReference type="Proteomes" id="UP000190395">
    <property type="component" value="Unassembled WGS sequence"/>
</dbReference>
<dbReference type="SUPFAM" id="SSF55729">
    <property type="entry name" value="Acyl-CoA N-acyltransferases (Nat)"/>
    <property type="match status" value="1"/>
</dbReference>
<evidence type="ECO:0000313" key="7">
    <source>
        <dbReference type="EMBL" id="SJZ45211.1"/>
    </source>
</evidence>
<accession>A0A1T4KS16</accession>
<name>A0A1T4KS16_9SPIR</name>
<keyword evidence="5" id="KW-0012">Acyltransferase</keyword>
<evidence type="ECO:0000313" key="8">
    <source>
        <dbReference type="Proteomes" id="UP000190395"/>
    </source>
</evidence>
<comment type="similarity">
    <text evidence="1">Belongs to the FemABX family.</text>
</comment>
<evidence type="ECO:0000256" key="4">
    <source>
        <dbReference type="ARBA" id="ARBA00022984"/>
    </source>
</evidence>
<dbReference type="PANTHER" id="PTHR36174">
    <property type="entry name" value="LIPID II:GLYCINE GLYCYLTRANSFERASE"/>
    <property type="match status" value="1"/>
</dbReference>
<dbReference type="PROSITE" id="PS51191">
    <property type="entry name" value="FEMABX"/>
    <property type="match status" value="1"/>
</dbReference>
<dbReference type="GO" id="GO:0016755">
    <property type="term" value="F:aminoacyltransferase activity"/>
    <property type="evidence" value="ECO:0007669"/>
    <property type="project" value="InterPro"/>
</dbReference>
<dbReference type="Gene3D" id="3.40.630.30">
    <property type="match status" value="1"/>
</dbReference>
<organism evidence="7 8">
    <name type="scientific">Treponema berlinense</name>
    <dbReference type="NCBI Taxonomy" id="225004"/>
    <lineage>
        <taxon>Bacteria</taxon>
        <taxon>Pseudomonadati</taxon>
        <taxon>Spirochaetota</taxon>
        <taxon>Spirochaetia</taxon>
        <taxon>Spirochaetales</taxon>
        <taxon>Treponemataceae</taxon>
        <taxon>Treponema</taxon>
    </lineage>
</organism>
<dbReference type="InterPro" id="IPR050644">
    <property type="entry name" value="PG_Glycine_Bridge_Synth"/>
</dbReference>
<dbReference type="Pfam" id="PF02388">
    <property type="entry name" value="FemAB"/>
    <property type="match status" value="2"/>
</dbReference>
<keyword evidence="6" id="KW-0961">Cell wall biogenesis/degradation</keyword>
<protein>
    <submittedName>
        <fullName evidence="7">Lipid II:glycine glycyltransferase (Peptidoglycan interpeptide bridge formation enzyme)</fullName>
    </submittedName>
</protein>
<dbReference type="STRING" id="225004.SAMN02745152_00285"/>
<dbReference type="PANTHER" id="PTHR36174:SF1">
    <property type="entry name" value="LIPID II:GLYCINE GLYCYLTRANSFERASE"/>
    <property type="match status" value="1"/>
</dbReference>
<keyword evidence="3" id="KW-0133">Cell shape</keyword>
<dbReference type="AlphaFoldDB" id="A0A1T4KS16"/>
<gene>
    <name evidence="7" type="ORF">SAMN02745152_00285</name>
</gene>
<evidence type="ECO:0000256" key="3">
    <source>
        <dbReference type="ARBA" id="ARBA00022960"/>
    </source>
</evidence>
<dbReference type="InterPro" id="IPR016181">
    <property type="entry name" value="Acyl_CoA_acyltransferase"/>
</dbReference>
<keyword evidence="2 7" id="KW-0808">Transferase</keyword>
<keyword evidence="8" id="KW-1185">Reference proteome</keyword>
<dbReference type="RefSeq" id="WP_078930041.1">
    <property type="nucleotide sequence ID" value="NZ_FUXC01000001.1"/>
</dbReference>
<dbReference type="GeneID" id="303366562"/>
<dbReference type="InterPro" id="IPR003447">
    <property type="entry name" value="FEMABX"/>
</dbReference>
<dbReference type="GO" id="GO:0009252">
    <property type="term" value="P:peptidoglycan biosynthetic process"/>
    <property type="evidence" value="ECO:0007669"/>
    <property type="project" value="UniProtKB-KW"/>
</dbReference>
<dbReference type="OrthoDB" id="9785911at2"/>